<proteinExistence type="predicted"/>
<dbReference type="PROSITE" id="PS50005">
    <property type="entry name" value="TPR"/>
    <property type="match status" value="2"/>
</dbReference>
<dbReference type="OrthoDB" id="5587616at2759"/>
<keyword evidence="2 3" id="KW-0802">TPR repeat</keyword>
<evidence type="ECO:0000256" key="2">
    <source>
        <dbReference type="ARBA" id="ARBA00022803"/>
    </source>
</evidence>
<dbReference type="SUPFAM" id="SSF81901">
    <property type="entry name" value="HCP-like"/>
    <property type="match status" value="1"/>
</dbReference>
<dbReference type="PANTHER" id="PTHR45641:SF1">
    <property type="entry name" value="AAA+ ATPASE DOMAIN-CONTAINING PROTEIN"/>
    <property type="match status" value="1"/>
</dbReference>
<dbReference type="AlphaFoldDB" id="A0A815TVL9"/>
<dbReference type="Proteomes" id="UP000663829">
    <property type="component" value="Unassembled WGS sequence"/>
</dbReference>
<protein>
    <submittedName>
        <fullName evidence="5">Uncharacterized protein</fullName>
    </submittedName>
</protein>
<dbReference type="SMART" id="SM00028">
    <property type="entry name" value="TPR"/>
    <property type="match status" value="4"/>
</dbReference>
<accession>A0A815TVL9</accession>
<dbReference type="Gene3D" id="1.25.40.10">
    <property type="entry name" value="Tetratricopeptide repeat domain"/>
    <property type="match status" value="2"/>
</dbReference>
<dbReference type="PANTHER" id="PTHR45641">
    <property type="entry name" value="TETRATRICOPEPTIDE REPEAT PROTEIN (AFU_ORTHOLOGUE AFUA_6G03870)"/>
    <property type="match status" value="1"/>
</dbReference>
<comment type="caution">
    <text evidence="5">The sequence shown here is derived from an EMBL/GenBank/DDBJ whole genome shotgun (WGS) entry which is preliminary data.</text>
</comment>
<dbReference type="PROSITE" id="PS50293">
    <property type="entry name" value="TPR_REGION"/>
    <property type="match status" value="2"/>
</dbReference>
<dbReference type="Pfam" id="PF13176">
    <property type="entry name" value="TPR_7"/>
    <property type="match status" value="1"/>
</dbReference>
<dbReference type="EMBL" id="CAJOBA010031901">
    <property type="protein sequence ID" value="CAF3961370.1"/>
    <property type="molecule type" value="Genomic_DNA"/>
</dbReference>
<dbReference type="EMBL" id="CAJOBC010088874">
    <property type="protein sequence ID" value="CAF4373945.1"/>
    <property type="molecule type" value="Genomic_DNA"/>
</dbReference>
<dbReference type="Proteomes" id="UP000681722">
    <property type="component" value="Unassembled WGS sequence"/>
</dbReference>
<dbReference type="Proteomes" id="UP000677228">
    <property type="component" value="Unassembled WGS sequence"/>
</dbReference>
<dbReference type="EMBL" id="CAJNOQ010023330">
    <property type="protein sequence ID" value="CAF1513608.1"/>
    <property type="molecule type" value="Genomic_DNA"/>
</dbReference>
<dbReference type="Pfam" id="PF13424">
    <property type="entry name" value="TPR_12"/>
    <property type="match status" value="2"/>
</dbReference>
<dbReference type="InterPro" id="IPR019734">
    <property type="entry name" value="TPR_rpt"/>
</dbReference>
<evidence type="ECO:0000313" key="4">
    <source>
        <dbReference type="EMBL" id="CAF1152694.1"/>
    </source>
</evidence>
<organism evidence="5 8">
    <name type="scientific">Didymodactylos carnosus</name>
    <dbReference type="NCBI Taxonomy" id="1234261"/>
    <lineage>
        <taxon>Eukaryota</taxon>
        <taxon>Metazoa</taxon>
        <taxon>Spiralia</taxon>
        <taxon>Gnathifera</taxon>
        <taxon>Rotifera</taxon>
        <taxon>Eurotatoria</taxon>
        <taxon>Bdelloidea</taxon>
        <taxon>Philodinida</taxon>
        <taxon>Philodinidae</taxon>
        <taxon>Didymodactylos</taxon>
    </lineage>
</organism>
<sequence length="279" mass="32140">MVATRKKELALISAGDGFNRPSLESILFEITINNNVAAKTKPFADITNMSNFGTGEEEILLSMGSLLLRQMGEYKKAEKYYQMMLDELPIDHCRVSVILNNMGILYSDMGSDKKALKYYKKSYESCKMQNVSENDLLLANLYHNMGSLYHENNDNETALKYFRKAFEICNNNSSYPVVYYLQHYIQISVEYLEIMKIFNALYELQSTFEIQKRILPSLRIAATYNNIGGVYLCKGDYEKALQNFETALDIGLKSLPSDHENMLCQTYCERIKLAKERIK</sequence>
<reference evidence="5" key="1">
    <citation type="submission" date="2021-02" db="EMBL/GenBank/DDBJ databases">
        <authorList>
            <person name="Nowell W R."/>
        </authorList>
    </citation>
    <scope>NUCLEOTIDE SEQUENCE</scope>
</reference>
<evidence type="ECO:0000256" key="1">
    <source>
        <dbReference type="ARBA" id="ARBA00022737"/>
    </source>
</evidence>
<evidence type="ECO:0000313" key="8">
    <source>
        <dbReference type="Proteomes" id="UP000663829"/>
    </source>
</evidence>
<keyword evidence="1" id="KW-0677">Repeat</keyword>
<name>A0A815TVL9_9BILA</name>
<gene>
    <name evidence="5" type="ORF">GPM918_LOCUS37225</name>
    <name evidence="4" type="ORF">OVA965_LOCUS21685</name>
    <name evidence="7" type="ORF">SRO942_LOCUS37986</name>
    <name evidence="6" type="ORF">TMI583_LOCUS22392</name>
</gene>
<feature type="repeat" description="TPR" evidence="3">
    <location>
        <begin position="139"/>
        <end position="172"/>
    </location>
</feature>
<evidence type="ECO:0000256" key="3">
    <source>
        <dbReference type="PROSITE-ProRule" id="PRU00339"/>
    </source>
</evidence>
<dbReference type="InterPro" id="IPR011990">
    <property type="entry name" value="TPR-like_helical_dom_sf"/>
</dbReference>
<evidence type="ECO:0000313" key="5">
    <source>
        <dbReference type="EMBL" id="CAF1513608.1"/>
    </source>
</evidence>
<dbReference type="Proteomes" id="UP000682733">
    <property type="component" value="Unassembled WGS sequence"/>
</dbReference>
<feature type="repeat" description="TPR" evidence="3">
    <location>
        <begin position="221"/>
        <end position="254"/>
    </location>
</feature>
<keyword evidence="8" id="KW-1185">Reference proteome</keyword>
<dbReference type="EMBL" id="CAJNOK010011965">
    <property type="protein sequence ID" value="CAF1152694.1"/>
    <property type="molecule type" value="Genomic_DNA"/>
</dbReference>
<evidence type="ECO:0000313" key="6">
    <source>
        <dbReference type="EMBL" id="CAF3961370.1"/>
    </source>
</evidence>
<evidence type="ECO:0000313" key="7">
    <source>
        <dbReference type="EMBL" id="CAF4373945.1"/>
    </source>
</evidence>